<gene>
    <name evidence="1" type="ORF">OIE73_15510</name>
</gene>
<reference evidence="1 2" key="1">
    <citation type="submission" date="2022-10" db="EMBL/GenBank/DDBJ databases">
        <title>The complete genomes of actinobacterial strains from the NBC collection.</title>
        <authorList>
            <person name="Joergensen T.S."/>
            <person name="Alvarez Arevalo M."/>
            <person name="Sterndorff E.B."/>
            <person name="Faurdal D."/>
            <person name="Vuksanovic O."/>
            <person name="Mourched A.-S."/>
            <person name="Charusanti P."/>
            <person name="Shaw S."/>
            <person name="Blin K."/>
            <person name="Weber T."/>
        </authorList>
    </citation>
    <scope>NUCLEOTIDE SEQUENCE [LARGE SCALE GENOMIC DNA]</scope>
    <source>
        <strain evidence="1 2">NBC 01753</strain>
    </source>
</reference>
<sequence>MGEITQLAADEEKLARTGQAGAGPSVATATDRRLDAENWLLSAALDRARARTDWAEQGVALLRCDGPFNAVKICADLVHAAAGTDVPSKVDAYLAQALHGGPVFYDLIGCEYYVLVPPSPGRREWSVYRQGEAEFLGRDCCMGVPRVTALLPEGVRQYWRVPLHGTGELASVDAVTQLIDAGRFRRARAEGLAGG</sequence>
<evidence type="ECO:0000313" key="1">
    <source>
        <dbReference type="EMBL" id="WSD07034.1"/>
    </source>
</evidence>
<proteinExistence type="predicted"/>
<organism evidence="1 2">
    <name type="scientific">Streptomyces hirsutus</name>
    <dbReference type="NCBI Taxonomy" id="35620"/>
    <lineage>
        <taxon>Bacteria</taxon>
        <taxon>Bacillati</taxon>
        <taxon>Actinomycetota</taxon>
        <taxon>Actinomycetes</taxon>
        <taxon>Kitasatosporales</taxon>
        <taxon>Streptomycetaceae</taxon>
        <taxon>Streptomyces</taxon>
    </lineage>
</organism>
<keyword evidence="2" id="KW-1185">Reference proteome</keyword>
<accession>A0ABZ1GLJ4</accession>
<protein>
    <submittedName>
        <fullName evidence="1">Uncharacterized protein</fullName>
    </submittedName>
</protein>
<dbReference type="RefSeq" id="WP_326753111.1">
    <property type="nucleotide sequence ID" value="NZ_CP109134.1"/>
</dbReference>
<name>A0ABZ1GLJ4_9ACTN</name>
<dbReference type="Proteomes" id="UP001335325">
    <property type="component" value="Chromosome"/>
</dbReference>
<dbReference type="GeneID" id="91544004"/>
<dbReference type="EMBL" id="CP109134">
    <property type="protein sequence ID" value="WSD07034.1"/>
    <property type="molecule type" value="Genomic_DNA"/>
</dbReference>
<evidence type="ECO:0000313" key="2">
    <source>
        <dbReference type="Proteomes" id="UP001335325"/>
    </source>
</evidence>